<evidence type="ECO:0000256" key="1">
    <source>
        <dbReference type="SAM" id="MobiDB-lite"/>
    </source>
</evidence>
<dbReference type="Proteomes" id="UP000828390">
    <property type="component" value="Unassembled WGS sequence"/>
</dbReference>
<evidence type="ECO:0000313" key="2">
    <source>
        <dbReference type="EMBL" id="KAH3852739.1"/>
    </source>
</evidence>
<accession>A0A9D4L7K4</accession>
<comment type="caution">
    <text evidence="2">The sequence shown here is derived from an EMBL/GenBank/DDBJ whole genome shotgun (WGS) entry which is preliminary data.</text>
</comment>
<evidence type="ECO:0000313" key="3">
    <source>
        <dbReference type="Proteomes" id="UP000828390"/>
    </source>
</evidence>
<dbReference type="EMBL" id="JAIWYP010000003">
    <property type="protein sequence ID" value="KAH3852739.1"/>
    <property type="molecule type" value="Genomic_DNA"/>
</dbReference>
<organism evidence="2 3">
    <name type="scientific">Dreissena polymorpha</name>
    <name type="common">Zebra mussel</name>
    <name type="synonym">Mytilus polymorpha</name>
    <dbReference type="NCBI Taxonomy" id="45954"/>
    <lineage>
        <taxon>Eukaryota</taxon>
        <taxon>Metazoa</taxon>
        <taxon>Spiralia</taxon>
        <taxon>Lophotrochozoa</taxon>
        <taxon>Mollusca</taxon>
        <taxon>Bivalvia</taxon>
        <taxon>Autobranchia</taxon>
        <taxon>Heteroconchia</taxon>
        <taxon>Euheterodonta</taxon>
        <taxon>Imparidentia</taxon>
        <taxon>Neoheterodontei</taxon>
        <taxon>Myida</taxon>
        <taxon>Dreissenoidea</taxon>
        <taxon>Dreissenidae</taxon>
        <taxon>Dreissena</taxon>
    </lineage>
</organism>
<dbReference type="AlphaFoldDB" id="A0A9D4L7K4"/>
<name>A0A9D4L7K4_DREPO</name>
<proteinExistence type="predicted"/>
<feature type="region of interest" description="Disordered" evidence="1">
    <location>
        <begin position="15"/>
        <end position="48"/>
    </location>
</feature>
<feature type="compositionally biased region" description="Polar residues" evidence="1">
    <location>
        <begin position="30"/>
        <end position="43"/>
    </location>
</feature>
<reference evidence="2" key="1">
    <citation type="journal article" date="2019" name="bioRxiv">
        <title>The Genome of the Zebra Mussel, Dreissena polymorpha: A Resource for Invasive Species Research.</title>
        <authorList>
            <person name="McCartney M.A."/>
            <person name="Auch B."/>
            <person name="Kono T."/>
            <person name="Mallez S."/>
            <person name="Zhang Y."/>
            <person name="Obille A."/>
            <person name="Becker A."/>
            <person name="Abrahante J.E."/>
            <person name="Garbe J."/>
            <person name="Badalamenti J.P."/>
            <person name="Herman A."/>
            <person name="Mangelson H."/>
            <person name="Liachko I."/>
            <person name="Sullivan S."/>
            <person name="Sone E.D."/>
            <person name="Koren S."/>
            <person name="Silverstein K.A.T."/>
            <person name="Beckman K.B."/>
            <person name="Gohl D.M."/>
        </authorList>
    </citation>
    <scope>NUCLEOTIDE SEQUENCE</scope>
    <source>
        <strain evidence="2">Duluth1</strain>
        <tissue evidence="2">Whole animal</tissue>
    </source>
</reference>
<keyword evidence="3" id="KW-1185">Reference proteome</keyword>
<reference evidence="2" key="2">
    <citation type="submission" date="2020-11" db="EMBL/GenBank/DDBJ databases">
        <authorList>
            <person name="McCartney M.A."/>
            <person name="Auch B."/>
            <person name="Kono T."/>
            <person name="Mallez S."/>
            <person name="Becker A."/>
            <person name="Gohl D.M."/>
            <person name="Silverstein K.A.T."/>
            <person name="Koren S."/>
            <person name="Bechman K.B."/>
            <person name="Herman A."/>
            <person name="Abrahante J.E."/>
            <person name="Garbe J."/>
        </authorList>
    </citation>
    <scope>NUCLEOTIDE SEQUENCE</scope>
    <source>
        <strain evidence="2">Duluth1</strain>
        <tissue evidence="2">Whole animal</tissue>
    </source>
</reference>
<sequence>MDALEKSLTRLPRIDAGYATPGSDYMSAVRQRQPTKPLTSSPDKTLRSHDDVTDVNRKFEYDDNGDDVTLLRWKSKGCGCSKEHDIFNKPKETTETDDRLKFARKSIFRELTIPTNNRKVSNVTAKSLSDVGRYYTISPLKLSSSNSASSKRRLSVKSIPDLPIDKSWNPPKIGEERYQEARKSLLKGGGKFRERMIKYFTKILRGGTRCRIATTTDMIRI</sequence>
<protein>
    <submittedName>
        <fullName evidence="2">Uncharacterized protein</fullName>
    </submittedName>
</protein>
<gene>
    <name evidence="2" type="ORF">DPMN_095256</name>
</gene>